<feature type="non-terminal residue" evidence="2">
    <location>
        <position position="1"/>
    </location>
</feature>
<feature type="non-terminal residue" evidence="2">
    <location>
        <position position="143"/>
    </location>
</feature>
<dbReference type="EMBL" id="JAHRHJ020003813">
    <property type="protein sequence ID" value="KAH9288515.1"/>
    <property type="molecule type" value="Genomic_DNA"/>
</dbReference>
<keyword evidence="3" id="KW-1185">Reference proteome</keyword>
<evidence type="ECO:0000313" key="3">
    <source>
        <dbReference type="Proteomes" id="UP000824469"/>
    </source>
</evidence>
<name>A0AA38BPP0_TAXCH</name>
<evidence type="ECO:0000313" key="2">
    <source>
        <dbReference type="EMBL" id="KAH9288515.1"/>
    </source>
</evidence>
<sequence length="143" mass="16289">VKAKDFSFKDGREETLYKMCSQVWGNGEEEELAIEDEKVVKICGGVSSKSRRVATADQHHIEGNSTGHDSDGMENGSGSSDWRELIDRLQEENEKTLDDFGQQLFKRNREFMDDLKYETKKFARAVVQGYLNTRTDNLESPSS</sequence>
<accession>A0AA38BPP0</accession>
<evidence type="ECO:0000256" key="1">
    <source>
        <dbReference type="SAM" id="MobiDB-lite"/>
    </source>
</evidence>
<protein>
    <submittedName>
        <fullName evidence="2">Uncharacterized protein</fullName>
    </submittedName>
</protein>
<reference evidence="2 3" key="1">
    <citation type="journal article" date="2021" name="Nat. Plants">
        <title>The Taxus genome provides insights into paclitaxel biosynthesis.</title>
        <authorList>
            <person name="Xiong X."/>
            <person name="Gou J."/>
            <person name="Liao Q."/>
            <person name="Li Y."/>
            <person name="Zhou Q."/>
            <person name="Bi G."/>
            <person name="Li C."/>
            <person name="Du R."/>
            <person name="Wang X."/>
            <person name="Sun T."/>
            <person name="Guo L."/>
            <person name="Liang H."/>
            <person name="Lu P."/>
            <person name="Wu Y."/>
            <person name="Zhang Z."/>
            <person name="Ro D.K."/>
            <person name="Shang Y."/>
            <person name="Huang S."/>
            <person name="Yan J."/>
        </authorList>
    </citation>
    <scope>NUCLEOTIDE SEQUENCE [LARGE SCALE GENOMIC DNA]</scope>
    <source>
        <strain evidence="2">Ta-2019</strain>
    </source>
</reference>
<organism evidence="2 3">
    <name type="scientific">Taxus chinensis</name>
    <name type="common">Chinese yew</name>
    <name type="synonym">Taxus wallichiana var. chinensis</name>
    <dbReference type="NCBI Taxonomy" id="29808"/>
    <lineage>
        <taxon>Eukaryota</taxon>
        <taxon>Viridiplantae</taxon>
        <taxon>Streptophyta</taxon>
        <taxon>Embryophyta</taxon>
        <taxon>Tracheophyta</taxon>
        <taxon>Spermatophyta</taxon>
        <taxon>Pinopsida</taxon>
        <taxon>Pinidae</taxon>
        <taxon>Conifers II</taxon>
        <taxon>Cupressales</taxon>
        <taxon>Taxaceae</taxon>
        <taxon>Taxus</taxon>
    </lineage>
</organism>
<dbReference type="AlphaFoldDB" id="A0AA38BPP0"/>
<comment type="caution">
    <text evidence="2">The sequence shown here is derived from an EMBL/GenBank/DDBJ whole genome shotgun (WGS) entry which is preliminary data.</text>
</comment>
<proteinExistence type="predicted"/>
<gene>
    <name evidence="2" type="ORF">KI387_032632</name>
</gene>
<feature type="region of interest" description="Disordered" evidence="1">
    <location>
        <begin position="49"/>
        <end position="81"/>
    </location>
</feature>
<dbReference type="Proteomes" id="UP000824469">
    <property type="component" value="Unassembled WGS sequence"/>
</dbReference>